<evidence type="ECO:0000313" key="3">
    <source>
        <dbReference type="Proteomes" id="UP001642464"/>
    </source>
</evidence>
<name>A0ABP0KIY9_9DINO</name>
<organism evidence="2 3">
    <name type="scientific">Durusdinium trenchii</name>
    <dbReference type="NCBI Taxonomy" id="1381693"/>
    <lineage>
        <taxon>Eukaryota</taxon>
        <taxon>Sar</taxon>
        <taxon>Alveolata</taxon>
        <taxon>Dinophyceae</taxon>
        <taxon>Suessiales</taxon>
        <taxon>Symbiodiniaceae</taxon>
        <taxon>Durusdinium</taxon>
    </lineage>
</organism>
<protein>
    <submittedName>
        <fullName evidence="2">Uncharacterized protein</fullName>
    </submittedName>
</protein>
<dbReference type="EMBL" id="CAXAMM010011359">
    <property type="protein sequence ID" value="CAK9025944.1"/>
    <property type="molecule type" value="Genomic_DNA"/>
</dbReference>
<reference evidence="2 3" key="1">
    <citation type="submission" date="2024-02" db="EMBL/GenBank/DDBJ databases">
        <authorList>
            <person name="Chen Y."/>
            <person name="Shah S."/>
            <person name="Dougan E. K."/>
            <person name="Thang M."/>
            <person name="Chan C."/>
        </authorList>
    </citation>
    <scope>NUCLEOTIDE SEQUENCE [LARGE SCALE GENOMIC DNA]</scope>
</reference>
<comment type="caution">
    <text evidence="2">The sequence shown here is derived from an EMBL/GenBank/DDBJ whole genome shotgun (WGS) entry which is preliminary data.</text>
</comment>
<feature type="compositionally biased region" description="Basic and acidic residues" evidence="1">
    <location>
        <begin position="357"/>
        <end position="390"/>
    </location>
</feature>
<feature type="region of interest" description="Disordered" evidence="1">
    <location>
        <begin position="357"/>
        <end position="403"/>
    </location>
</feature>
<evidence type="ECO:0000256" key="1">
    <source>
        <dbReference type="SAM" id="MobiDB-lite"/>
    </source>
</evidence>
<keyword evidence="3" id="KW-1185">Reference proteome</keyword>
<proteinExistence type="predicted"/>
<accession>A0ABP0KIY9</accession>
<sequence length="428" mass="47086">MPGLHLDTLEMPAFPWTESELRWSPLPTGMDKIHVTSFQAAGEGLCEEGFRCVSRISKFGTGHWGQVDPGKEEIADDGSAPVYEWGCPFQGEWSENKYESGPGDDQCTDEGDCICIARGSPDMHTELEGGHEKIIGRFETQSGKAHLGHEPQLIHVIPHYWMRTKDGAPFDIDNPHSGLGTVKEFDREEWLLKYKEEAPKIQSALDKLRATIDAEYRAKVQDGGPFVCDGAQSAGQEPSLTKAETQMDLMRIRRFQVLANDCVDMRDTAAKVAGKAEEETFAPSGKSEGGDELKCFKKKDSTECQQLNCYRGFEDQGFLDRLQLLKTQLDSCKPEEDTPLVGVDTNSSQDAAVAASEADKTNELAGKEAGKEVGLEAPEAQKDTAEKGEAATKLPSSGQEQSIGHTSWLAAVVSSFRKESRSRCRDFL</sequence>
<gene>
    <name evidence="2" type="ORF">SCF082_LOCUS17288</name>
</gene>
<dbReference type="Proteomes" id="UP001642464">
    <property type="component" value="Unassembled WGS sequence"/>
</dbReference>
<evidence type="ECO:0000313" key="2">
    <source>
        <dbReference type="EMBL" id="CAK9025944.1"/>
    </source>
</evidence>
<feature type="compositionally biased region" description="Polar residues" evidence="1">
    <location>
        <begin position="394"/>
        <end position="403"/>
    </location>
</feature>